<dbReference type="AlphaFoldDB" id="A0A0F9YIZ3"/>
<feature type="region of interest" description="Disordered" evidence="1">
    <location>
        <begin position="367"/>
        <end position="434"/>
    </location>
</feature>
<reference evidence="4 5" key="1">
    <citation type="journal article" date="2015" name="Nature">
        <title>rRNA introns, odd ribosomes, and small enigmatic genomes across a large radiation of phyla.</title>
        <authorList>
            <person name="Brown C.T."/>
            <person name="Hug L.A."/>
            <person name="Thomas B.C."/>
            <person name="Sharon I."/>
            <person name="Castelle C.J."/>
            <person name="Singh A."/>
            <person name="Wilkins M.J."/>
            <person name="Williams K.H."/>
            <person name="Banfield J.F."/>
        </authorList>
    </citation>
    <scope>NUCLEOTIDE SEQUENCE [LARGE SCALE GENOMIC DNA]</scope>
</reference>
<gene>
    <name evidence="4" type="ORF">UR21_C0012G0034</name>
</gene>
<feature type="domain" description="Fibronectin type-III" evidence="3">
    <location>
        <begin position="42"/>
        <end position="137"/>
    </location>
</feature>
<evidence type="ECO:0000313" key="5">
    <source>
        <dbReference type="Proteomes" id="UP000034803"/>
    </source>
</evidence>
<dbReference type="Pfam" id="PF19077">
    <property type="entry name" value="Big_13"/>
    <property type="match status" value="1"/>
</dbReference>
<feature type="region of interest" description="Disordered" evidence="1">
    <location>
        <begin position="312"/>
        <end position="334"/>
    </location>
</feature>
<name>A0A0F9YIZ3_9BACT</name>
<evidence type="ECO:0000259" key="3">
    <source>
        <dbReference type="PROSITE" id="PS50853"/>
    </source>
</evidence>
<keyword evidence="2" id="KW-0812">Transmembrane</keyword>
<feature type="compositionally biased region" description="Polar residues" evidence="1">
    <location>
        <begin position="312"/>
        <end position="328"/>
    </location>
</feature>
<keyword evidence="2" id="KW-1133">Transmembrane helix</keyword>
<organism evidence="4 5">
    <name type="scientific">Candidatus Woesebacteria bacterium GW2011_GWC2_31_9</name>
    <dbReference type="NCBI Taxonomy" id="1618586"/>
    <lineage>
        <taxon>Bacteria</taxon>
        <taxon>Candidatus Woeseibacteriota</taxon>
    </lineage>
</organism>
<proteinExistence type="predicted"/>
<feature type="compositionally biased region" description="Polar residues" evidence="1">
    <location>
        <begin position="417"/>
        <end position="434"/>
    </location>
</feature>
<dbReference type="Gene3D" id="2.60.40.10">
    <property type="entry name" value="Immunoglobulins"/>
    <property type="match status" value="1"/>
</dbReference>
<dbReference type="PROSITE" id="PS50853">
    <property type="entry name" value="FN3"/>
    <property type="match status" value="1"/>
</dbReference>
<evidence type="ECO:0000256" key="2">
    <source>
        <dbReference type="SAM" id="Phobius"/>
    </source>
</evidence>
<dbReference type="GO" id="GO:0003993">
    <property type="term" value="F:acid phosphatase activity"/>
    <property type="evidence" value="ECO:0007669"/>
    <property type="project" value="InterPro"/>
</dbReference>
<dbReference type="InterPro" id="IPR044016">
    <property type="entry name" value="Big_13"/>
</dbReference>
<dbReference type="EMBL" id="LBOI01000012">
    <property type="protein sequence ID" value="KKP31293.1"/>
    <property type="molecule type" value="Genomic_DNA"/>
</dbReference>
<feature type="compositionally biased region" description="Low complexity" evidence="1">
    <location>
        <begin position="386"/>
        <end position="411"/>
    </location>
</feature>
<comment type="caution">
    <text evidence="4">The sequence shown here is derived from an EMBL/GenBank/DDBJ whole genome shotgun (WGS) entry which is preliminary data.</text>
</comment>
<dbReference type="InterPro" id="IPR008963">
    <property type="entry name" value="Purple_acid_Pase-like_N"/>
</dbReference>
<dbReference type="GO" id="GO:0046872">
    <property type="term" value="F:metal ion binding"/>
    <property type="evidence" value="ECO:0007669"/>
    <property type="project" value="InterPro"/>
</dbReference>
<sequence>MKKIKKLPTILGILILISGLVAGIFLVNSRQVFKLGASADFAPKNVRVSNITNSSLTITWTTDKISKGFIKWGKSESALSKTTLEENAEKEFIHSVNLPAIEPNTDVFFKINSEGEDFDNSGIPWQSKTLLEKTNQTSSLTGSGIILSPDGSSPAKAIVYLSVNGIALSNLTSQEGTWIIPISLFIESIPETTVIEISVIDGQGGTAQAAIYPTTIKNTPTIVIGKTYDFRNYVPTVDSNLPESKLTIPETIEISSRFEVDNSSLTLSSNNVVTLDSIDEGEIITTTDPQFFGTAPAKTGIEISVESELQTDSLTSSSTGKWSWSPPTNLDPGQHTVTIKWRDSNGILRTLTRNFVVQAGEAPAFEATPSATPNITATPTSSGIATPITSPTGTSRSTSIPTTIPSTTPTIKASGTPKATISATPTNPSLPESGNLTPTIGLFIMGVGILMSSIFVWKRQDA</sequence>
<evidence type="ECO:0000313" key="4">
    <source>
        <dbReference type="EMBL" id="KKP31293.1"/>
    </source>
</evidence>
<protein>
    <recommendedName>
        <fullName evidence="3">Fibronectin type-III domain-containing protein</fullName>
    </recommendedName>
</protein>
<dbReference type="InterPro" id="IPR003961">
    <property type="entry name" value="FN3_dom"/>
</dbReference>
<dbReference type="InterPro" id="IPR013783">
    <property type="entry name" value="Ig-like_fold"/>
</dbReference>
<keyword evidence="2" id="KW-0472">Membrane</keyword>
<feature type="transmembrane region" description="Helical" evidence="2">
    <location>
        <begin position="436"/>
        <end position="457"/>
    </location>
</feature>
<accession>A0A0F9YIZ3</accession>
<feature type="compositionally biased region" description="Polar residues" evidence="1">
    <location>
        <begin position="369"/>
        <end position="384"/>
    </location>
</feature>
<evidence type="ECO:0000256" key="1">
    <source>
        <dbReference type="SAM" id="MobiDB-lite"/>
    </source>
</evidence>
<dbReference type="Proteomes" id="UP000034803">
    <property type="component" value="Unassembled WGS sequence"/>
</dbReference>
<dbReference type="SUPFAM" id="SSF49363">
    <property type="entry name" value="Purple acid phosphatase, N-terminal domain"/>
    <property type="match status" value="1"/>
</dbReference>
<dbReference type="Gene3D" id="2.60.40.380">
    <property type="entry name" value="Purple acid phosphatase-like, N-terminal"/>
    <property type="match status" value="1"/>
</dbReference>